<dbReference type="PANTHER" id="PTHR38422:SF1">
    <property type="entry name" value="SOMETHING ABOUT SILENCING PROTEIN 4"/>
    <property type="match status" value="1"/>
</dbReference>
<dbReference type="PANTHER" id="PTHR38422">
    <property type="entry name" value="SOMETHING ABOUT SILENCING PROTEIN 4"/>
    <property type="match status" value="1"/>
</dbReference>
<feature type="compositionally biased region" description="Basic and acidic residues" evidence="1">
    <location>
        <begin position="925"/>
        <end position="937"/>
    </location>
</feature>
<feature type="compositionally biased region" description="Basic and acidic residues" evidence="1">
    <location>
        <begin position="363"/>
        <end position="374"/>
    </location>
</feature>
<comment type="caution">
    <text evidence="3">The sequence shown here is derived from an EMBL/GenBank/DDBJ whole genome shotgun (WGS) entry which is preliminary data.</text>
</comment>
<dbReference type="Pfam" id="PF00612">
    <property type="entry name" value="IQ"/>
    <property type="match status" value="1"/>
</dbReference>
<dbReference type="InterPro" id="IPR000048">
    <property type="entry name" value="IQ_motif_EF-hand-BS"/>
</dbReference>
<dbReference type="Pfam" id="PF15460">
    <property type="entry name" value="SAS4"/>
    <property type="match status" value="1"/>
</dbReference>
<feature type="domain" description="Something about silencing protein 4" evidence="2">
    <location>
        <begin position="785"/>
        <end position="880"/>
    </location>
</feature>
<feature type="region of interest" description="Disordered" evidence="1">
    <location>
        <begin position="1"/>
        <end position="24"/>
    </location>
</feature>
<evidence type="ECO:0000259" key="2">
    <source>
        <dbReference type="Pfam" id="PF15460"/>
    </source>
</evidence>
<evidence type="ECO:0000256" key="1">
    <source>
        <dbReference type="SAM" id="MobiDB-lite"/>
    </source>
</evidence>
<evidence type="ECO:0000313" key="3">
    <source>
        <dbReference type="EMBL" id="KAH0593990.1"/>
    </source>
</evidence>
<feature type="compositionally biased region" description="Polar residues" evidence="1">
    <location>
        <begin position="948"/>
        <end position="957"/>
    </location>
</feature>
<keyword evidence="4" id="KW-1185">Reference proteome</keyword>
<feature type="region of interest" description="Disordered" evidence="1">
    <location>
        <begin position="47"/>
        <end position="90"/>
    </location>
</feature>
<dbReference type="GO" id="GO:0033255">
    <property type="term" value="C:SAS acetyltransferase complex"/>
    <property type="evidence" value="ECO:0007669"/>
    <property type="project" value="InterPro"/>
</dbReference>
<accession>A0A9P8M572</accession>
<dbReference type="GO" id="GO:0004402">
    <property type="term" value="F:histone acetyltransferase activity"/>
    <property type="evidence" value="ECO:0007669"/>
    <property type="project" value="TreeGrafter"/>
</dbReference>
<feature type="region of interest" description="Disordered" evidence="1">
    <location>
        <begin position="325"/>
        <end position="379"/>
    </location>
</feature>
<feature type="region of interest" description="Disordered" evidence="1">
    <location>
        <begin position="891"/>
        <end position="971"/>
    </location>
</feature>
<reference evidence="3 4" key="1">
    <citation type="submission" date="2020-07" db="EMBL/GenBank/DDBJ databases">
        <title>Metarhizium humberi genome.</title>
        <authorList>
            <person name="Lysoe E."/>
        </authorList>
    </citation>
    <scope>NUCLEOTIDE SEQUENCE [LARGE SCALE GENOMIC DNA]</scope>
    <source>
        <strain evidence="3 4">ESALQ1638</strain>
    </source>
</reference>
<feature type="compositionally biased region" description="Acidic residues" evidence="1">
    <location>
        <begin position="350"/>
        <end position="362"/>
    </location>
</feature>
<organism evidence="3 4">
    <name type="scientific">Metarhizium humberi</name>
    <dbReference type="NCBI Taxonomy" id="2596975"/>
    <lineage>
        <taxon>Eukaryota</taxon>
        <taxon>Fungi</taxon>
        <taxon>Dikarya</taxon>
        <taxon>Ascomycota</taxon>
        <taxon>Pezizomycotina</taxon>
        <taxon>Sordariomycetes</taxon>
        <taxon>Hypocreomycetidae</taxon>
        <taxon>Hypocreales</taxon>
        <taxon>Clavicipitaceae</taxon>
        <taxon>Metarhizium</taxon>
    </lineage>
</organism>
<feature type="compositionally biased region" description="Acidic residues" evidence="1">
    <location>
        <begin position="910"/>
        <end position="924"/>
    </location>
</feature>
<dbReference type="InterPro" id="IPR029184">
    <property type="entry name" value="Sas4_dom"/>
</dbReference>
<gene>
    <name evidence="3" type="ORF">MHUMG1_08313</name>
</gene>
<dbReference type="PROSITE" id="PS50096">
    <property type="entry name" value="IQ"/>
    <property type="match status" value="1"/>
</dbReference>
<sequence length="1066" mass="119750">MPTSDSAISFGASTSASVSTCPSVPKTKEYMDSLVLPSQAKLEHIAQVQEEKEVEARRRARDEWRRRSASGASDGIHHAASTGHHKHDRDEAAKVIQKTFRGYRARRELQGYSLNASTRWVTAVREAQFRQGIKPHATAASPSAADGDVLALEDPIDYRPASARQKWKKVSLVARRAGHDDSDSESDSDEGDLEGMTSEEKAAAKERRLKATAKRRQAARMLGLQYFLEMVDSKHRYGSNLRMYHEEWKKSDTKENFFYWLDYGEGRFIELDTCPRDRLEREQVRYLSREERQYYLVRVDAEGRLCWVKNGARIDTTEQFKDSIHGVVPLDDPTPAFAPTASQNLHSQDNDNDENDDDSDSSDESKREADRAARYADPGFDDSKGLKKVTHISASTIFNQLLRKSVKKNTWIFVADTSFRLYVGIKDSGAFQHSSFLQGSRISAAGLIKIKKGRLSSLSPLSGHYRPPASSFRAFVKNLKEEGVDMSHVSISKSYTILVGLETYLKTRKKGKELVGKLMHGKDNLFASSDGAGRGGRQKRALDTADREIDALKPKKTRIAVEILARHQPPPVQGVRASTVVQPPFPPIPLAPPPAVANTTIQKPIPTTAGVAPPVLIPPAANSNAVLAPLVTAALKPKPPGPVEQEPNLTKHQAKVINGIRAELDRLQPQASSTREQGRKLRSQEATRFKSDLSAYFPDYDEVIGNDPKEQHLLNLETPIVVVDSNPRRVITEAQRGGARAPQQSGIFEFPVRGYGDSLYTDVFDSQRIDFKFLETQQTNKNLDDPLPDSLFEPSHKRAERLERSIRNSEKGRAQHEKDQIIRLLEGLQGHDWLRVMGVSGVTETRKKSFEPARAHFVKGCQGILEKFRTWNLEEKRRKLEKEKVLQAEQEAALAQQEEVEQEEPLKADEIEDSAAEDDVDESDDNRGDNKMEHDADQVLEDTEEEVVTSQSDTSDASPAKQLRQEALARSQLAAANARKLKASLRSTPPKSADAQKEFTSFFGKKYERDNALNRSRRIGRKVLAWGHPIPDLEEADFVLPEEYRDEELLKSRARKKRRDKRSSRP</sequence>
<name>A0A9P8M572_9HYPO</name>
<dbReference type="Proteomes" id="UP000764110">
    <property type="component" value="Unassembled WGS sequence"/>
</dbReference>
<dbReference type="AlphaFoldDB" id="A0A9P8M572"/>
<dbReference type="SMART" id="SM00015">
    <property type="entry name" value="IQ"/>
    <property type="match status" value="1"/>
</dbReference>
<feature type="compositionally biased region" description="Acidic residues" evidence="1">
    <location>
        <begin position="182"/>
        <end position="193"/>
    </location>
</feature>
<feature type="compositionally biased region" description="Acidic residues" evidence="1">
    <location>
        <begin position="938"/>
        <end position="947"/>
    </location>
</feature>
<feature type="region of interest" description="Disordered" evidence="1">
    <location>
        <begin position="175"/>
        <end position="210"/>
    </location>
</feature>
<dbReference type="EMBL" id="JACEFI010000018">
    <property type="protein sequence ID" value="KAH0593990.1"/>
    <property type="molecule type" value="Genomic_DNA"/>
</dbReference>
<dbReference type="InterPro" id="IPR038988">
    <property type="entry name" value="Sas4"/>
</dbReference>
<feature type="compositionally biased region" description="Polar residues" evidence="1">
    <location>
        <begin position="1"/>
        <end position="22"/>
    </location>
</feature>
<feature type="compositionally biased region" description="Basic and acidic residues" evidence="1">
    <location>
        <begin position="47"/>
        <end position="66"/>
    </location>
</feature>
<protein>
    <recommendedName>
        <fullName evidence="2">Something about silencing protein 4 domain-containing protein</fullName>
    </recommendedName>
</protein>
<proteinExistence type="predicted"/>
<evidence type="ECO:0000313" key="4">
    <source>
        <dbReference type="Proteomes" id="UP000764110"/>
    </source>
</evidence>